<name>A0A0M9VLV8_9MICO</name>
<sequence>MSAEPVSRRARAHRRRSRSFVAGVLAVVGVLAVFGVAGAAVTVIQGPRVTSVQVDPEAATTTSGSRMIVTTTQSLAEVDPSQITITPATPFAVDTSGRSVGVRFTLPLYDDTEYTVTIDDVEGIGGGPTASVTETFRTPPLQTYLLQRGDDEDVIARTDLEGTGSAVFRHPHIEDFRATTTHLVISVQGEDGTSDLLVTDLDGENLREIALPDVGYVSNLQSADRGDLIGFTFSDRDLGADGGRESRLYTASARGTDPVAAPVEVTGADPRVAAWRFVPDTDSILMISFDGTLLLTGSGGDGATALGSALDIEGIARGSSVAVVERVEGLVEIDLTDASESPLVEPDPDLGGATTVTPLPDGSTIRTGAVLEDGAPTGRTAVSLVGVDGGATELAEIAATDAVLQTCVSPSARYLAVMVAPDAVDNRYDTYGLPLPERVETRVIEIAGGAEAVALIGSSVAWCQTPRA</sequence>
<dbReference type="PATRIC" id="fig|84292.3.peg.660"/>
<dbReference type="KEGG" id="mcw:A8L33_03020"/>
<feature type="region of interest" description="Disordered" evidence="1">
    <location>
        <begin position="340"/>
        <end position="363"/>
    </location>
</feature>
<dbReference type="Gene3D" id="2.130.10.120">
    <property type="entry name" value="Prolyl oligopeptidase, N-terminal domain"/>
    <property type="match status" value="1"/>
</dbReference>
<reference evidence="3" key="1">
    <citation type="submission" date="2015-04" db="EMBL/GenBank/DDBJ databases">
        <title>Complete genome sequence of Microbacterium chocolatum SIT 101, a bacterium enantioselectively hydrolyzing mesomeric diesters.</title>
        <authorList>
            <person name="Li X."/>
            <person name="Xu Y."/>
        </authorList>
    </citation>
    <scope>NUCLEOTIDE SEQUENCE [LARGE SCALE GENOMIC DNA]</scope>
    <source>
        <strain evidence="3">SIT 101</strain>
    </source>
</reference>
<evidence type="ECO:0000256" key="1">
    <source>
        <dbReference type="SAM" id="MobiDB-lite"/>
    </source>
</evidence>
<dbReference type="EMBL" id="LAVO01000003">
    <property type="protein sequence ID" value="KOS11585.1"/>
    <property type="molecule type" value="Genomic_DNA"/>
</dbReference>
<organism evidence="3 4">
    <name type="scientific">Microbacterium aurantiacum</name>
    <dbReference type="NCBI Taxonomy" id="162393"/>
    <lineage>
        <taxon>Bacteria</taxon>
        <taxon>Bacillati</taxon>
        <taxon>Actinomycetota</taxon>
        <taxon>Actinomycetes</taxon>
        <taxon>Micrococcales</taxon>
        <taxon>Microbacteriaceae</taxon>
        <taxon>Microbacterium</taxon>
    </lineage>
</organism>
<evidence type="ECO:0000256" key="2">
    <source>
        <dbReference type="SAM" id="Phobius"/>
    </source>
</evidence>
<proteinExistence type="predicted"/>
<feature type="transmembrane region" description="Helical" evidence="2">
    <location>
        <begin position="20"/>
        <end position="44"/>
    </location>
</feature>
<keyword evidence="2" id="KW-1133">Transmembrane helix</keyword>
<comment type="caution">
    <text evidence="3">The sequence shown here is derived from an EMBL/GenBank/DDBJ whole genome shotgun (WGS) entry which is preliminary data.</text>
</comment>
<gene>
    <name evidence="3" type="ORF">XI38_03175</name>
</gene>
<keyword evidence="4" id="KW-1185">Reference proteome</keyword>
<keyword evidence="2" id="KW-0472">Membrane</keyword>
<dbReference type="Proteomes" id="UP000037737">
    <property type="component" value="Unassembled WGS sequence"/>
</dbReference>
<evidence type="ECO:0000313" key="4">
    <source>
        <dbReference type="Proteomes" id="UP000037737"/>
    </source>
</evidence>
<keyword evidence="2" id="KW-0812">Transmembrane</keyword>
<accession>A0A0M9VLV8</accession>
<dbReference type="OrthoDB" id="5057864at2"/>
<dbReference type="SUPFAM" id="SSF69304">
    <property type="entry name" value="Tricorn protease N-terminal domain"/>
    <property type="match status" value="1"/>
</dbReference>
<evidence type="ECO:0008006" key="5">
    <source>
        <dbReference type="Google" id="ProtNLM"/>
    </source>
</evidence>
<evidence type="ECO:0000313" key="3">
    <source>
        <dbReference type="EMBL" id="KOS11585.1"/>
    </source>
</evidence>
<dbReference type="AlphaFoldDB" id="A0A0M9VLV8"/>
<protein>
    <recommendedName>
        <fullName evidence="5">SbsA Ig-like domain-containing protein</fullName>
    </recommendedName>
</protein>